<organism evidence="1">
    <name type="scientific">uncultured Anaerotruncus sp</name>
    <dbReference type="NCBI Taxonomy" id="905011"/>
    <lineage>
        <taxon>Bacteria</taxon>
        <taxon>Bacillati</taxon>
        <taxon>Bacillota</taxon>
        <taxon>Clostridia</taxon>
        <taxon>Eubacteriales</taxon>
        <taxon>Oscillospiraceae</taxon>
        <taxon>Anaerotruncus</taxon>
        <taxon>environmental samples</taxon>
    </lineage>
</organism>
<proteinExistence type="predicted"/>
<accession>A0A1C6G1Y6</accession>
<protein>
    <recommendedName>
        <fullName evidence="2">RNA polymerase sigma factor, sigma-70 family</fullName>
    </recommendedName>
</protein>
<evidence type="ECO:0008006" key="2">
    <source>
        <dbReference type="Google" id="ProtNLM"/>
    </source>
</evidence>
<dbReference type="AlphaFoldDB" id="A0A1C6G1Y6"/>
<sequence length="149" mass="17259">MDNNAAKIIYLQGYRKLDNRLDRKLEELARWRSKAEKMTPSLSDMPSNSGDGDRLAAAVERIDTIVDQINKAVTDVLTYREQMLAYIDTVRDNRLAAVLEYRYIDGFTWEQIAVKMGYTYRWVCKLHGLALSKLDIEVPTPPVLNYRLE</sequence>
<name>A0A1C6G1Y6_9FIRM</name>
<dbReference type="Gene3D" id="1.20.140.160">
    <property type="match status" value="1"/>
</dbReference>
<gene>
    <name evidence="1" type="ORF">SAMEA3545359_00188</name>
</gene>
<dbReference type="SUPFAM" id="SSF88659">
    <property type="entry name" value="Sigma3 and sigma4 domains of RNA polymerase sigma factors"/>
    <property type="match status" value="1"/>
</dbReference>
<reference evidence="1" key="1">
    <citation type="submission" date="2015-09" db="EMBL/GenBank/DDBJ databases">
        <authorList>
            <consortium name="Pathogen Informatics"/>
        </authorList>
    </citation>
    <scope>NUCLEOTIDE SEQUENCE</scope>
    <source>
        <strain evidence="1">2789STDY5834896</strain>
    </source>
</reference>
<evidence type="ECO:0000313" key="1">
    <source>
        <dbReference type="EMBL" id="SCJ39054.1"/>
    </source>
</evidence>
<dbReference type="InterPro" id="IPR013324">
    <property type="entry name" value="RNA_pol_sigma_r3/r4-like"/>
</dbReference>
<dbReference type="EMBL" id="FMHG01000001">
    <property type="protein sequence ID" value="SCJ39054.1"/>
    <property type="molecule type" value="Genomic_DNA"/>
</dbReference>